<feature type="modified residue" description="N6-(pyridoxal phosphate)lysine" evidence="6">
    <location>
        <position position="288"/>
    </location>
</feature>
<evidence type="ECO:0000256" key="7">
    <source>
        <dbReference type="RuleBase" id="RU000382"/>
    </source>
</evidence>
<evidence type="ECO:0000256" key="3">
    <source>
        <dbReference type="ARBA" id="ARBA00022793"/>
    </source>
</evidence>
<proteinExistence type="inferred from homology"/>
<evidence type="ECO:0000256" key="2">
    <source>
        <dbReference type="ARBA" id="ARBA00009533"/>
    </source>
</evidence>
<gene>
    <name evidence="8" type="primary">ddc</name>
    <name evidence="8" type="ORF">FEAC_28310</name>
</gene>
<protein>
    <submittedName>
        <fullName evidence="8">L-2,4-diaminobutyrate decarboxylase</fullName>
        <ecNumber evidence="8">4.1.1.86</ecNumber>
    </submittedName>
</protein>
<dbReference type="GeneID" id="78373799"/>
<dbReference type="Gene3D" id="3.90.1150.10">
    <property type="entry name" value="Aspartate Aminotransferase, domain 1"/>
    <property type="match status" value="1"/>
</dbReference>
<dbReference type="EMBL" id="JXUW01000042">
    <property type="protein sequence ID" value="KJE75421.1"/>
    <property type="molecule type" value="Genomic_DNA"/>
</dbReference>
<keyword evidence="5 7" id="KW-0456">Lyase</keyword>
<organism evidence="8 9">
    <name type="scientific">Ferrimicrobium acidiphilum DSM 19497</name>
    <dbReference type="NCBI Taxonomy" id="1121877"/>
    <lineage>
        <taxon>Bacteria</taxon>
        <taxon>Bacillati</taxon>
        <taxon>Actinomycetota</taxon>
        <taxon>Acidimicrobiia</taxon>
        <taxon>Acidimicrobiales</taxon>
        <taxon>Acidimicrobiaceae</taxon>
        <taxon>Ferrimicrobium</taxon>
    </lineage>
</organism>
<dbReference type="InterPro" id="IPR015422">
    <property type="entry name" value="PyrdxlP-dep_Trfase_small"/>
</dbReference>
<dbReference type="SUPFAM" id="SSF53383">
    <property type="entry name" value="PLP-dependent transferases"/>
    <property type="match status" value="1"/>
</dbReference>
<comment type="caution">
    <text evidence="8">The sequence shown here is derived from an EMBL/GenBank/DDBJ whole genome shotgun (WGS) entry which is preliminary data.</text>
</comment>
<evidence type="ECO:0000256" key="4">
    <source>
        <dbReference type="ARBA" id="ARBA00022898"/>
    </source>
</evidence>
<keyword evidence="3" id="KW-0210">Decarboxylase</keyword>
<dbReference type="RefSeq" id="WP_035391296.1">
    <property type="nucleotide sequence ID" value="NZ_JQKF01000042.1"/>
</dbReference>
<dbReference type="InterPro" id="IPR002129">
    <property type="entry name" value="PyrdxlP-dep_de-COase"/>
</dbReference>
<name>A0A0D8FQK6_9ACTN</name>
<dbReference type="Gene3D" id="3.40.640.10">
    <property type="entry name" value="Type I PLP-dependent aspartate aminotransferase-like (Major domain)"/>
    <property type="match status" value="1"/>
</dbReference>
<dbReference type="InterPro" id="IPR021115">
    <property type="entry name" value="Pyridoxal-P_BS"/>
</dbReference>
<evidence type="ECO:0000256" key="1">
    <source>
        <dbReference type="ARBA" id="ARBA00001933"/>
    </source>
</evidence>
<dbReference type="PANTHER" id="PTHR11999:SF70">
    <property type="entry name" value="MIP05841P"/>
    <property type="match status" value="1"/>
</dbReference>
<dbReference type="PROSITE" id="PS00392">
    <property type="entry name" value="DDC_GAD_HDC_YDC"/>
    <property type="match status" value="1"/>
</dbReference>
<dbReference type="eggNOG" id="COG0076">
    <property type="taxonomic scope" value="Bacteria"/>
</dbReference>
<dbReference type="EC" id="4.1.1.86" evidence="8"/>
<keyword evidence="9" id="KW-1185">Reference proteome</keyword>
<dbReference type="InterPro" id="IPR010977">
    <property type="entry name" value="Aromatic_deC"/>
</dbReference>
<dbReference type="OrthoDB" id="3335676at2"/>
<dbReference type="PANTHER" id="PTHR11999">
    <property type="entry name" value="GROUP II PYRIDOXAL-5-PHOSPHATE DECARBOXYLASE"/>
    <property type="match status" value="1"/>
</dbReference>
<dbReference type="PRINTS" id="PR00800">
    <property type="entry name" value="YHDCRBOXLASE"/>
</dbReference>
<comment type="similarity">
    <text evidence="2 7">Belongs to the group II decarboxylase family.</text>
</comment>
<evidence type="ECO:0000313" key="8">
    <source>
        <dbReference type="EMBL" id="KJE75421.1"/>
    </source>
</evidence>
<dbReference type="GO" id="GO:0019752">
    <property type="term" value="P:carboxylic acid metabolic process"/>
    <property type="evidence" value="ECO:0007669"/>
    <property type="project" value="InterPro"/>
</dbReference>
<evidence type="ECO:0000256" key="6">
    <source>
        <dbReference type="PIRSR" id="PIRSR602129-50"/>
    </source>
</evidence>
<dbReference type="Proteomes" id="UP000032336">
    <property type="component" value="Unassembled WGS sequence"/>
</dbReference>
<dbReference type="Pfam" id="PF00282">
    <property type="entry name" value="Pyridoxal_deC"/>
    <property type="match status" value="1"/>
</dbReference>
<dbReference type="AlphaFoldDB" id="A0A0D8FQK6"/>
<reference evidence="8 9" key="1">
    <citation type="submission" date="2015-01" db="EMBL/GenBank/DDBJ databases">
        <title>Draft genome of the acidophilic iron oxidizer Ferrimicrobium acidiphilum strain T23.</title>
        <authorList>
            <person name="Poehlein A."/>
            <person name="Eisen S."/>
            <person name="Schloemann M."/>
            <person name="Johnson B.D."/>
            <person name="Daniel R."/>
            <person name="Muehling M."/>
        </authorList>
    </citation>
    <scope>NUCLEOTIDE SEQUENCE [LARGE SCALE GENOMIC DNA]</scope>
    <source>
        <strain evidence="8 9">T23</strain>
    </source>
</reference>
<evidence type="ECO:0000313" key="9">
    <source>
        <dbReference type="Proteomes" id="UP000032336"/>
    </source>
</evidence>
<comment type="cofactor">
    <cofactor evidence="1 6 7">
        <name>pyridoxal 5'-phosphate</name>
        <dbReference type="ChEBI" id="CHEBI:597326"/>
    </cofactor>
</comment>
<sequence>MHRLDEETLQLEKAIVQYALERVALQPPPLDGPKSEAELEALYGPNVTEDGIGGEEALRRFIEGYAPATLSSDHPRFLAFVPVAPTKAAVLFDMVVAASCISGTSWLEAAGAVHCENEALRWLADLAGMPASAGGTFVSGGSLANLSGLHAARQRMKERRDFQRPDRWRVLSSHEAHSSIASAASLMDLEVIYVPTGPDSKLTGENLAKVWSELSEEVRGSIVAVVATAGTTNAGLVDDLRSVSMFTRENDLWLHVDGAYGGAALASKERWRFEGIEFADSFVIDPHKWLFAPFDAAAILYREPKYAKHALTQEAAYLDDINKAEEWNPSSYGYHLSRRVRGLPFWFSLAVHGSRRYQEGIQSSIDLARATVAEIQRREYLELVMEPELSVVLFRRNGWDPDHYDRWSMQALRDGVGFVLPTEHHGEKVLRFCFVNPLTTLDDVRAILDSLAWEPRGR</sequence>
<dbReference type="GO" id="GO:0033983">
    <property type="term" value="F:diaminobutyrate decarboxylase activity"/>
    <property type="evidence" value="ECO:0007669"/>
    <property type="project" value="UniProtKB-EC"/>
</dbReference>
<dbReference type="GO" id="GO:0030170">
    <property type="term" value="F:pyridoxal phosphate binding"/>
    <property type="evidence" value="ECO:0007669"/>
    <property type="project" value="InterPro"/>
</dbReference>
<dbReference type="InterPro" id="IPR015421">
    <property type="entry name" value="PyrdxlP-dep_Trfase_major"/>
</dbReference>
<dbReference type="InterPro" id="IPR015424">
    <property type="entry name" value="PyrdxlP-dep_Trfase"/>
</dbReference>
<dbReference type="STRING" id="1121877.FEAC_28310"/>
<dbReference type="GO" id="GO:0004058">
    <property type="term" value="F:aromatic-L-amino-acid decarboxylase activity"/>
    <property type="evidence" value="ECO:0007669"/>
    <property type="project" value="UniProtKB-ARBA"/>
</dbReference>
<accession>A0A0D8FQK6</accession>
<evidence type="ECO:0000256" key="5">
    <source>
        <dbReference type="ARBA" id="ARBA00023239"/>
    </source>
</evidence>
<keyword evidence="4 6" id="KW-0663">Pyridoxal phosphate</keyword>
<dbReference type="GO" id="GO:0006520">
    <property type="term" value="P:amino acid metabolic process"/>
    <property type="evidence" value="ECO:0007669"/>
    <property type="project" value="InterPro"/>
</dbReference>